<keyword evidence="2" id="KW-1185">Reference proteome</keyword>
<accession>A0AAN5CWZ7</accession>
<reference evidence="2" key="1">
    <citation type="submission" date="2022-10" db="EMBL/GenBank/DDBJ databases">
        <title>Genome assembly of Pristionchus species.</title>
        <authorList>
            <person name="Yoshida K."/>
            <person name="Sommer R.J."/>
        </authorList>
    </citation>
    <scope>NUCLEOTIDE SEQUENCE [LARGE SCALE GENOMIC DNA]</scope>
    <source>
        <strain evidence="2">RS5460</strain>
    </source>
</reference>
<name>A0AAN5CWZ7_9BILA</name>
<feature type="non-terminal residue" evidence="1">
    <location>
        <position position="77"/>
    </location>
</feature>
<gene>
    <name evidence="1" type="ORF">PMAYCL1PPCAC_22683</name>
</gene>
<organism evidence="1 2">
    <name type="scientific">Pristionchus mayeri</name>
    <dbReference type="NCBI Taxonomy" id="1317129"/>
    <lineage>
        <taxon>Eukaryota</taxon>
        <taxon>Metazoa</taxon>
        <taxon>Ecdysozoa</taxon>
        <taxon>Nematoda</taxon>
        <taxon>Chromadorea</taxon>
        <taxon>Rhabditida</taxon>
        <taxon>Rhabditina</taxon>
        <taxon>Diplogasteromorpha</taxon>
        <taxon>Diplogasteroidea</taxon>
        <taxon>Neodiplogasteridae</taxon>
        <taxon>Pristionchus</taxon>
    </lineage>
</organism>
<dbReference type="AlphaFoldDB" id="A0AAN5CWZ7"/>
<feature type="non-terminal residue" evidence="1">
    <location>
        <position position="1"/>
    </location>
</feature>
<evidence type="ECO:0000313" key="1">
    <source>
        <dbReference type="EMBL" id="GMR52488.1"/>
    </source>
</evidence>
<evidence type="ECO:0000313" key="2">
    <source>
        <dbReference type="Proteomes" id="UP001328107"/>
    </source>
</evidence>
<protein>
    <submittedName>
        <fullName evidence="1">Uncharacterized protein</fullName>
    </submittedName>
</protein>
<comment type="caution">
    <text evidence="1">The sequence shown here is derived from an EMBL/GenBank/DDBJ whole genome shotgun (WGS) entry which is preliminary data.</text>
</comment>
<dbReference type="EMBL" id="BTRK01000005">
    <property type="protein sequence ID" value="GMR52488.1"/>
    <property type="molecule type" value="Genomic_DNA"/>
</dbReference>
<proteinExistence type="predicted"/>
<dbReference type="Proteomes" id="UP001328107">
    <property type="component" value="Unassembled WGS sequence"/>
</dbReference>
<sequence>VMRLSQLTKAKAEELGAEFKSLLKEDSKKELHLESLAMDTALPFGTITLSSKVPIPNTVSLPFYAIMRVNDDIPTSK</sequence>